<proteinExistence type="predicted"/>
<dbReference type="InterPro" id="IPR001194">
    <property type="entry name" value="cDENN_dom"/>
</dbReference>
<dbReference type="PANTHER" id="PTHR12296:SF21">
    <property type="entry name" value="DENN DOMAIN-CONTAINING PROTEIN 3"/>
    <property type="match status" value="1"/>
</dbReference>
<dbReference type="Pfam" id="PF03456">
    <property type="entry name" value="uDENN"/>
    <property type="match status" value="1"/>
</dbReference>
<evidence type="ECO:0000313" key="5">
    <source>
        <dbReference type="Proteomes" id="UP000314982"/>
    </source>
</evidence>
<feature type="region of interest" description="Disordered" evidence="2">
    <location>
        <begin position="83"/>
        <end position="104"/>
    </location>
</feature>
<dbReference type="InterPro" id="IPR001680">
    <property type="entry name" value="WD40_rpt"/>
</dbReference>
<dbReference type="PANTHER" id="PTHR12296">
    <property type="entry name" value="DENN DOMAIN-CONTAINING PROTEIN 4"/>
    <property type="match status" value="1"/>
</dbReference>
<dbReference type="GeneTree" id="ENSGT00940000155784"/>
<reference evidence="5" key="1">
    <citation type="submission" date="2018-06" db="EMBL/GenBank/DDBJ databases">
        <title>Genome assembly of Danube salmon.</title>
        <authorList>
            <person name="Macqueen D.J."/>
            <person name="Gundappa M.K."/>
        </authorList>
    </citation>
    <scope>NUCLEOTIDE SEQUENCE [LARGE SCALE GENOMIC DNA]</scope>
</reference>
<protein>
    <submittedName>
        <fullName evidence="4">DENN domain containing 3</fullName>
    </submittedName>
</protein>
<dbReference type="InterPro" id="IPR057977">
    <property type="entry name" value="TPR_DENND3"/>
</dbReference>
<reference evidence="4" key="2">
    <citation type="submission" date="2025-08" db="UniProtKB">
        <authorList>
            <consortium name="Ensembl"/>
        </authorList>
    </citation>
    <scope>IDENTIFICATION</scope>
</reference>
<sequence>MADIPSGLLEACVVVGAASDKLREVHQSHQQGKIKELPLLGAEVLQVHSPPFVTKESASSETQGHAPAFSRVQRRRSFIKKKKERAGIANGETAKGSDGGGGTTTEDISVPKDLDLIALPQLCFPGGLQIASEQREDSYHYLVFTDVFGNRTHAVVVQYYRPIQFFQDVGHQYVHRSSSKSSRLYTAYGICVISKYPYYNALRDCLSCLLTQLKPSRMGDFEERVKEFSAKLALVPIPPPGQLHVVFNLRPLQIGLPSREDKDRPAVDLDLHLPFLCFRPRQLLQIITSLLTEQRVVLLSCDWARLTLLAESLMLFIHPLVWQHPFVPILSRQMLDFLMAPTAYLMGCHLHHYEEVAAEVATETDDLILVNIDYGTVSSSWSDGIDLPDVPLAAAECFITRVEGLQVHYDLEVCHLGASTELNERRAQRKQWQRKLNAHIQNITLELIVIIFREVHDHLNYEHRVFNSEEFLRSREPADQPFYKKVLDTHIFHSFLRDRLNRKMDAFTRMELSTRTEAYRLRSMTESPRRPTMQELARKYTSPESRLSKRLGASLPNLGDSGGSLVGPLRQTSFKNIQVDSGMKSPQRPVRFFKLPEFPPPLAYHYVQNYYQEMITLLGKAISGAASEDSYLLARYHYLRGFVNTVAGKRLDALEDFQNLYKTDTDIFPGELVNALVDSLQEGEQALADRRPEIKRLISLVKRDHERERARHDDEGVKRFQLPKKHMQLEDFVRHVQESGIVKDQGTIHRLFEALTVECCKSSLGCHGGGGSAVKASSQSIFYLDSNLEGQQKQVDPEIFRVFYTFWKETEAEAQEVALPSSALEHLEANECVFKLSSSVKTSHGVGKIAMTQRRLFLLTEGRPGYMEVTKFRDIEEVKISSAPFLLLRIPSLKIKTTLRKETFEVNLKSEVDLWHLMVKEMWAGRKMADDHKDPQYMQQALTNALLMDAVVGCLQSQKAIFAATKLAHFDRMKLEVPLMIPKTTSETLKHKINPSLDLTSPQAVDVLLYTPGQLGVSSDSEGDGNPKLWCALSDGKVVVFDAASWSMQQNQVHVGTSRVNCMLGVDRQQVWIGSQDSVIYIISTCSMSCNKQLTDHRSEVTGLSLGERSEKYSPTVAYSCSAEGTVMVWDVSTLQVRKQFRVSCDRLQSVQLCNGTLWCCARDCIMEVWKNGMLHRKISLPEQLCGSPTAFSSLLLYHEREQLWTACIDVGELCVWHLREPTKPFQRIQLPDCAGVTCLIKVKNQIWVGGRGWSSEKSRGKIYVVDAQRHTVEKELVAHLDCVQTLCSAEDRYVLSGAAREDGKIAIWKVE</sequence>
<dbReference type="Gene3D" id="3.30.450.200">
    <property type="match status" value="1"/>
</dbReference>
<dbReference type="Proteomes" id="UP000314982">
    <property type="component" value="Unassembled WGS sequence"/>
</dbReference>
<dbReference type="GO" id="GO:0005085">
    <property type="term" value="F:guanyl-nucleotide exchange factor activity"/>
    <property type="evidence" value="ECO:0007669"/>
    <property type="project" value="UniProtKB-KW"/>
</dbReference>
<dbReference type="InterPro" id="IPR043153">
    <property type="entry name" value="DENN_C"/>
</dbReference>
<dbReference type="SUPFAM" id="SSF50978">
    <property type="entry name" value="WD40 repeat-like"/>
    <property type="match status" value="1"/>
</dbReference>
<dbReference type="SMART" id="SM00801">
    <property type="entry name" value="dDENN"/>
    <property type="match status" value="1"/>
</dbReference>
<dbReference type="InterPro" id="IPR036322">
    <property type="entry name" value="WD40_repeat_dom_sf"/>
</dbReference>
<dbReference type="InterPro" id="IPR037516">
    <property type="entry name" value="Tripartite_DENN"/>
</dbReference>
<evidence type="ECO:0000256" key="1">
    <source>
        <dbReference type="ARBA" id="ARBA00022658"/>
    </source>
</evidence>
<accession>A0A4W5P3S4</accession>
<feature type="domain" description="UDENN" evidence="3">
    <location>
        <begin position="77"/>
        <end position="506"/>
    </location>
</feature>
<dbReference type="Ensembl" id="ENSHHUT00000058694.1">
    <property type="protein sequence ID" value="ENSHHUP00000056738.1"/>
    <property type="gene ID" value="ENSHHUG00000033856.1"/>
</dbReference>
<dbReference type="Pfam" id="PF02141">
    <property type="entry name" value="DENN"/>
    <property type="match status" value="1"/>
</dbReference>
<dbReference type="Gene3D" id="3.40.50.11500">
    <property type="match status" value="1"/>
</dbReference>
<evidence type="ECO:0000313" key="4">
    <source>
        <dbReference type="Ensembl" id="ENSHHUP00000056738.1"/>
    </source>
</evidence>
<dbReference type="InterPro" id="IPR015943">
    <property type="entry name" value="WD40/YVTN_repeat-like_dom_sf"/>
</dbReference>
<dbReference type="SMART" id="SM00800">
    <property type="entry name" value="uDENN"/>
    <property type="match status" value="1"/>
</dbReference>
<evidence type="ECO:0000259" key="3">
    <source>
        <dbReference type="PROSITE" id="PS50211"/>
    </source>
</evidence>
<dbReference type="SMART" id="SM00799">
    <property type="entry name" value="DENN"/>
    <property type="match status" value="1"/>
</dbReference>
<evidence type="ECO:0000256" key="2">
    <source>
        <dbReference type="SAM" id="MobiDB-lite"/>
    </source>
</evidence>
<keyword evidence="5" id="KW-1185">Reference proteome</keyword>
<dbReference type="GO" id="GO:0032483">
    <property type="term" value="P:regulation of Rab protein signal transduction"/>
    <property type="evidence" value="ECO:0007669"/>
    <property type="project" value="TreeGrafter"/>
</dbReference>
<dbReference type="Pfam" id="PF25570">
    <property type="entry name" value="TPR_DENND3"/>
    <property type="match status" value="1"/>
</dbReference>
<organism evidence="4 5">
    <name type="scientific">Hucho hucho</name>
    <name type="common">huchen</name>
    <dbReference type="NCBI Taxonomy" id="62062"/>
    <lineage>
        <taxon>Eukaryota</taxon>
        <taxon>Metazoa</taxon>
        <taxon>Chordata</taxon>
        <taxon>Craniata</taxon>
        <taxon>Vertebrata</taxon>
        <taxon>Euteleostomi</taxon>
        <taxon>Actinopterygii</taxon>
        <taxon>Neopterygii</taxon>
        <taxon>Teleostei</taxon>
        <taxon>Protacanthopterygii</taxon>
        <taxon>Salmoniformes</taxon>
        <taxon>Salmonidae</taxon>
        <taxon>Salmoninae</taxon>
        <taxon>Hucho</taxon>
    </lineage>
</organism>
<dbReference type="GO" id="GO:0031410">
    <property type="term" value="C:cytoplasmic vesicle"/>
    <property type="evidence" value="ECO:0007669"/>
    <property type="project" value="TreeGrafter"/>
</dbReference>
<dbReference type="InterPro" id="IPR051696">
    <property type="entry name" value="DENN_Domain_GEFs"/>
</dbReference>
<dbReference type="SMART" id="SM00320">
    <property type="entry name" value="WD40"/>
    <property type="match status" value="3"/>
</dbReference>
<reference evidence="4" key="3">
    <citation type="submission" date="2025-09" db="UniProtKB">
        <authorList>
            <consortium name="Ensembl"/>
        </authorList>
    </citation>
    <scope>IDENTIFICATION</scope>
</reference>
<dbReference type="PROSITE" id="PS50211">
    <property type="entry name" value="DENN"/>
    <property type="match status" value="1"/>
</dbReference>
<dbReference type="InterPro" id="IPR005112">
    <property type="entry name" value="dDENN_dom"/>
</dbReference>
<dbReference type="Gene3D" id="2.130.10.10">
    <property type="entry name" value="YVTN repeat-like/Quinoprotein amine dehydrogenase"/>
    <property type="match status" value="1"/>
</dbReference>
<dbReference type="Pfam" id="PF03455">
    <property type="entry name" value="dDENN"/>
    <property type="match status" value="1"/>
</dbReference>
<keyword evidence="1" id="KW-0344">Guanine-nucleotide releasing factor</keyword>
<dbReference type="STRING" id="62062.ENSHHUP00000056738"/>
<dbReference type="InterPro" id="IPR005113">
    <property type="entry name" value="uDENN_dom"/>
</dbReference>
<name>A0A4W5P3S4_9TELE</name>